<name>A0A0C9VWJ3_SPHS4</name>
<accession>A0A0C9VWJ3</accession>
<evidence type="ECO:0000313" key="1">
    <source>
        <dbReference type="EMBL" id="KIJ43175.1"/>
    </source>
</evidence>
<sequence length="174" mass="19567">MAYDDGKMSTNANHVAADSPQRNFIVLLRLFTTVSSLLPAVDIPYKQPTSNMLYGTILKCVMIHFFDACWNNGIFYNNPFADIEAICDISFFVSSSDYQSSLVNIGAYFLRSLSIPLIHVSQAVYQRPTRSSANRSGSFFDSFLIEALNLTRFVTFFGMDGSSDCVYDGRRTKR</sequence>
<dbReference type="EMBL" id="KN837125">
    <property type="protein sequence ID" value="KIJ43175.1"/>
    <property type="molecule type" value="Genomic_DNA"/>
</dbReference>
<gene>
    <name evidence="1" type="ORF">M422DRAFT_253696</name>
</gene>
<protein>
    <submittedName>
        <fullName evidence="1">Uncharacterized protein</fullName>
    </submittedName>
</protein>
<dbReference type="Proteomes" id="UP000054279">
    <property type="component" value="Unassembled WGS sequence"/>
</dbReference>
<proteinExistence type="predicted"/>
<dbReference type="HOGENOM" id="CLU_1541086_0_0_1"/>
<organism evidence="1 2">
    <name type="scientific">Sphaerobolus stellatus (strain SS14)</name>
    <dbReference type="NCBI Taxonomy" id="990650"/>
    <lineage>
        <taxon>Eukaryota</taxon>
        <taxon>Fungi</taxon>
        <taxon>Dikarya</taxon>
        <taxon>Basidiomycota</taxon>
        <taxon>Agaricomycotina</taxon>
        <taxon>Agaricomycetes</taxon>
        <taxon>Phallomycetidae</taxon>
        <taxon>Geastrales</taxon>
        <taxon>Sphaerobolaceae</taxon>
        <taxon>Sphaerobolus</taxon>
    </lineage>
</organism>
<keyword evidence="2" id="KW-1185">Reference proteome</keyword>
<dbReference type="AlphaFoldDB" id="A0A0C9VWJ3"/>
<evidence type="ECO:0000313" key="2">
    <source>
        <dbReference type="Proteomes" id="UP000054279"/>
    </source>
</evidence>
<reference evidence="1 2" key="1">
    <citation type="submission" date="2014-06" db="EMBL/GenBank/DDBJ databases">
        <title>Evolutionary Origins and Diversification of the Mycorrhizal Mutualists.</title>
        <authorList>
            <consortium name="DOE Joint Genome Institute"/>
            <consortium name="Mycorrhizal Genomics Consortium"/>
            <person name="Kohler A."/>
            <person name="Kuo A."/>
            <person name="Nagy L.G."/>
            <person name="Floudas D."/>
            <person name="Copeland A."/>
            <person name="Barry K.W."/>
            <person name="Cichocki N."/>
            <person name="Veneault-Fourrey C."/>
            <person name="LaButti K."/>
            <person name="Lindquist E.A."/>
            <person name="Lipzen A."/>
            <person name="Lundell T."/>
            <person name="Morin E."/>
            <person name="Murat C."/>
            <person name="Riley R."/>
            <person name="Ohm R."/>
            <person name="Sun H."/>
            <person name="Tunlid A."/>
            <person name="Henrissat B."/>
            <person name="Grigoriev I.V."/>
            <person name="Hibbett D.S."/>
            <person name="Martin F."/>
        </authorList>
    </citation>
    <scope>NUCLEOTIDE SEQUENCE [LARGE SCALE GENOMIC DNA]</scope>
    <source>
        <strain evidence="1 2">SS14</strain>
    </source>
</reference>